<evidence type="ECO:0000313" key="1">
    <source>
        <dbReference type="EMBL" id="TCV93282.1"/>
    </source>
</evidence>
<dbReference type="OrthoDB" id="8451383at2"/>
<dbReference type="Proteomes" id="UP000295645">
    <property type="component" value="Unassembled WGS sequence"/>
</dbReference>
<gene>
    <name evidence="1" type="ORF">EC912_105142</name>
</gene>
<reference evidence="1 2" key="1">
    <citation type="submission" date="2019-03" db="EMBL/GenBank/DDBJ databases">
        <title>Above-ground endophytic microbial communities from plants in different locations in the United States.</title>
        <authorList>
            <person name="Frank C."/>
        </authorList>
    </citation>
    <scope>NUCLEOTIDE SEQUENCE [LARGE SCALE GENOMIC DNA]</scope>
    <source>
        <strain evidence="1 2">LP_13_YM</strain>
    </source>
</reference>
<proteinExistence type="predicted"/>
<organism evidence="1 2">
    <name type="scientific">Luteibacter rhizovicinus</name>
    <dbReference type="NCBI Taxonomy" id="242606"/>
    <lineage>
        <taxon>Bacteria</taxon>
        <taxon>Pseudomonadati</taxon>
        <taxon>Pseudomonadota</taxon>
        <taxon>Gammaproteobacteria</taxon>
        <taxon>Lysobacterales</taxon>
        <taxon>Rhodanobacteraceae</taxon>
        <taxon>Luteibacter</taxon>
    </lineage>
</organism>
<keyword evidence="2" id="KW-1185">Reference proteome</keyword>
<dbReference type="AlphaFoldDB" id="A0A4R3YM61"/>
<accession>A0A4R3YM61</accession>
<evidence type="ECO:0000313" key="2">
    <source>
        <dbReference type="Proteomes" id="UP000295645"/>
    </source>
</evidence>
<dbReference type="RefSeq" id="WP_132144954.1">
    <property type="nucleotide sequence ID" value="NZ_SMCS01000005.1"/>
</dbReference>
<sequence>MHFDTQFRPEHGDMIFGLSATISRYAFPHHYRYVLCCIPMGPLPHISFVGRCNGMLGSAADPRSGIRYIVEYGLRRAGNITMDDESTMLAELHRRMGMSDADDPASMDPRLLYACVYLMDLFAHPKYSIVAPLIRNLAVRTSERNERFAPAWSVANSTWLATKHMSKFALEQLLKDKGIHWRGASPATVHFALDGLDMRRVVDKTDRSHAGGRPSGPVDMSMPGYTGSELRYLFRQREKLEGLVRFYLDKREVAAPWDTDPELWGCYVPRMAGPSR</sequence>
<comment type="caution">
    <text evidence="1">The sequence shown here is derived from an EMBL/GenBank/DDBJ whole genome shotgun (WGS) entry which is preliminary data.</text>
</comment>
<name>A0A4R3YM61_9GAMM</name>
<dbReference type="EMBL" id="SMCS01000005">
    <property type="protein sequence ID" value="TCV93282.1"/>
    <property type="molecule type" value="Genomic_DNA"/>
</dbReference>
<protein>
    <submittedName>
        <fullName evidence="1">Uncharacterized protein</fullName>
    </submittedName>
</protein>